<dbReference type="AlphaFoldDB" id="A0A0F9MDT1"/>
<proteinExistence type="predicted"/>
<sequence length="465" mass="54721">MHLQHSDKQDLLCPYCDYKFLNPPHPDDLFGDQMTEEWEYTCDCNRGDFKPVRIKCENEKCGRMFDVTYRHDYKWWSSKAVDCKPQAHIWGNKLTSFSSKYSDDGICRYYECTKCSCNLYIRHFNLDGSVPTSKEYKKLESKKKREKWLQDHPEELELLEVKDVTVYINEYSGASFHVDIDDKRGNRELWLGALNVMKDIGFNIGQLPQYQKGGHFSSLANGQRHCTWKGLECEAELMGIGMKFEFYQNVVLEDGEEPGRGKYSYKKLEIMPYLMEKKMEYTFLKLREYFEKHSNINLIDYVPKHLRNGGHGIGRDWHGYPDTGKLKGAEAVNHIRQHCVSKGKPDYVEKYSGPMGINGGRDVSDQNGKVTQDGEMKYAYIKNRLHRGQIYYRCGSYSFFVLNDNSYTLQEVYKTFNKKEDMPRRFVSLEDRHKKLEKALSKKVKEKNFIRCSRIQKQLDLLEIQ</sequence>
<accession>A0A0F9MDT1</accession>
<dbReference type="EMBL" id="LAZR01005742">
    <property type="protein sequence ID" value="KKM97501.1"/>
    <property type="molecule type" value="Genomic_DNA"/>
</dbReference>
<comment type="caution">
    <text evidence="1">The sequence shown here is derived from an EMBL/GenBank/DDBJ whole genome shotgun (WGS) entry which is preliminary data.</text>
</comment>
<name>A0A0F9MDT1_9ZZZZ</name>
<gene>
    <name evidence="1" type="ORF">LCGC14_1167520</name>
</gene>
<reference evidence="1" key="1">
    <citation type="journal article" date="2015" name="Nature">
        <title>Complex archaea that bridge the gap between prokaryotes and eukaryotes.</title>
        <authorList>
            <person name="Spang A."/>
            <person name="Saw J.H."/>
            <person name="Jorgensen S.L."/>
            <person name="Zaremba-Niedzwiedzka K."/>
            <person name="Martijn J."/>
            <person name="Lind A.E."/>
            <person name="van Eijk R."/>
            <person name="Schleper C."/>
            <person name="Guy L."/>
            <person name="Ettema T.J."/>
        </authorList>
    </citation>
    <scope>NUCLEOTIDE SEQUENCE</scope>
</reference>
<protein>
    <submittedName>
        <fullName evidence="1">Uncharacterized protein</fullName>
    </submittedName>
</protein>
<evidence type="ECO:0000313" key="1">
    <source>
        <dbReference type="EMBL" id="KKM97501.1"/>
    </source>
</evidence>
<organism evidence="1">
    <name type="scientific">marine sediment metagenome</name>
    <dbReference type="NCBI Taxonomy" id="412755"/>
    <lineage>
        <taxon>unclassified sequences</taxon>
        <taxon>metagenomes</taxon>
        <taxon>ecological metagenomes</taxon>
    </lineage>
</organism>